<evidence type="ECO:0000256" key="1">
    <source>
        <dbReference type="SAM" id="MobiDB-lite"/>
    </source>
</evidence>
<feature type="transmembrane region" description="Helical" evidence="2">
    <location>
        <begin position="20"/>
        <end position="43"/>
    </location>
</feature>
<keyword evidence="2" id="KW-0472">Membrane</keyword>
<dbReference type="OrthoDB" id="272778at2759"/>
<keyword evidence="4" id="KW-1185">Reference proteome</keyword>
<dbReference type="AlphaFoldDB" id="A0A9W7Y8L1"/>
<dbReference type="CDD" id="cd14279">
    <property type="entry name" value="CUE"/>
    <property type="match status" value="1"/>
</dbReference>
<proteinExistence type="predicted"/>
<feature type="region of interest" description="Disordered" evidence="1">
    <location>
        <begin position="157"/>
        <end position="180"/>
    </location>
</feature>
<evidence type="ECO:0000313" key="4">
    <source>
        <dbReference type="Proteomes" id="UP001143981"/>
    </source>
</evidence>
<keyword evidence="2" id="KW-1133">Transmembrane helix</keyword>
<dbReference type="EMBL" id="JANBOI010001331">
    <property type="protein sequence ID" value="KAJ1726863.1"/>
    <property type="molecule type" value="Genomic_DNA"/>
</dbReference>
<reference evidence="3" key="1">
    <citation type="submission" date="2022-07" db="EMBL/GenBank/DDBJ databases">
        <title>Phylogenomic reconstructions and comparative analyses of Kickxellomycotina fungi.</title>
        <authorList>
            <person name="Reynolds N.K."/>
            <person name="Stajich J.E."/>
            <person name="Barry K."/>
            <person name="Grigoriev I.V."/>
            <person name="Crous P."/>
            <person name="Smith M.E."/>
        </authorList>
    </citation>
    <scope>NUCLEOTIDE SEQUENCE</scope>
    <source>
        <strain evidence="3">BCRC 34381</strain>
    </source>
</reference>
<comment type="caution">
    <text evidence="3">The sequence shown here is derived from an EMBL/GenBank/DDBJ whole genome shotgun (WGS) entry which is preliminary data.</text>
</comment>
<evidence type="ECO:0000256" key="2">
    <source>
        <dbReference type="SAM" id="Phobius"/>
    </source>
</evidence>
<name>A0A9W7Y8L1_9FUNG</name>
<evidence type="ECO:0008006" key="5">
    <source>
        <dbReference type="Google" id="ProtNLM"/>
    </source>
</evidence>
<evidence type="ECO:0000313" key="3">
    <source>
        <dbReference type="EMBL" id="KAJ1726863.1"/>
    </source>
</evidence>
<gene>
    <name evidence="3" type="ORF">LPJ61_004912</name>
</gene>
<accession>A0A9W7Y8L1</accession>
<feature type="transmembrane region" description="Helical" evidence="2">
    <location>
        <begin position="49"/>
        <end position="71"/>
    </location>
</feature>
<organism evidence="3 4">
    <name type="scientific">Coemansia biformis</name>
    <dbReference type="NCBI Taxonomy" id="1286918"/>
    <lineage>
        <taxon>Eukaryota</taxon>
        <taxon>Fungi</taxon>
        <taxon>Fungi incertae sedis</taxon>
        <taxon>Zoopagomycota</taxon>
        <taxon>Kickxellomycotina</taxon>
        <taxon>Kickxellomycetes</taxon>
        <taxon>Kickxellales</taxon>
        <taxon>Kickxellaceae</taxon>
        <taxon>Coemansia</taxon>
    </lineage>
</organism>
<feature type="compositionally biased region" description="Low complexity" evidence="1">
    <location>
        <begin position="168"/>
        <end position="180"/>
    </location>
</feature>
<protein>
    <recommendedName>
        <fullName evidence="5">CUE domain-containing protein</fullName>
    </recommendedName>
</protein>
<dbReference type="Proteomes" id="UP001143981">
    <property type="component" value="Unassembled WGS sequence"/>
</dbReference>
<sequence length="230" mass="24177">MLLYQLRALERVFGTRKFAAFVFVCAVVGQTLCVGALLLVWLLSPRALAAVNIVAGGPYMLLFACLHQLHVQVPAAAEMRLFGVDLGDKWLVDATAASLLLARLPAALVPAASGVAASMVYSADIAGLRQWRFPRWVECAAGRWVGPLLTARRNQFGGDAEADTPRGAPSARQQQQHRPAAAAAAAPDELVDLVQGMFPAVERARVAQALLAAGGDGDRAAAILLDSGAA</sequence>
<keyword evidence="2" id="KW-0812">Transmembrane</keyword>